<gene>
    <name evidence="4" type="ORF">GCM10020366_46920</name>
</gene>
<dbReference type="InterPro" id="IPR035328">
    <property type="entry name" value="DUF3048_C"/>
</dbReference>
<name>A0ABP6RW56_9PSEU</name>
<evidence type="ECO:0000313" key="5">
    <source>
        <dbReference type="Proteomes" id="UP001500483"/>
    </source>
</evidence>
<reference evidence="5" key="1">
    <citation type="journal article" date="2019" name="Int. J. Syst. Evol. Microbiol.">
        <title>The Global Catalogue of Microorganisms (GCM) 10K type strain sequencing project: providing services to taxonomists for standard genome sequencing and annotation.</title>
        <authorList>
            <consortium name="The Broad Institute Genomics Platform"/>
            <consortium name="The Broad Institute Genome Sequencing Center for Infectious Disease"/>
            <person name="Wu L."/>
            <person name="Ma J."/>
        </authorList>
    </citation>
    <scope>NUCLEOTIDE SEQUENCE [LARGE SCALE GENOMIC DNA]</scope>
    <source>
        <strain evidence="5">JCM 9687</strain>
    </source>
</reference>
<evidence type="ECO:0000256" key="1">
    <source>
        <dbReference type="SAM" id="MobiDB-lite"/>
    </source>
</evidence>
<dbReference type="InterPro" id="IPR023158">
    <property type="entry name" value="YerB-like_sf"/>
</dbReference>
<sequence>MVLLAVLVTVLAGGLACQPARTQRAPDAPQGAAPPTAEPAPSGGAPGSDDPVLAVKIDNAPEARPPTGIGAADVVVVEPVEGGLSRLVAVFGKQRPPVVGPVRSARETDLELLAQYGRPTLAFSGAAPELLPALNAAPLEAVQPEQAPRAFFRGTGKPVPHNLYVRPGELPAGAGWSPKAPLAFGPAPAGGAPRTSAQVDYRAASTGFTWSPEQRRWLVSMDGAPATAADSGRLGAGTVVLQQVEVRDSAMKDVAGSASPHAATVGSGRAVVLRDGKAFDARWSRPSADVGTTYTTASGEPLPFASGPVWVVLSDRL</sequence>
<dbReference type="Pfam" id="PF17479">
    <property type="entry name" value="DUF3048_C"/>
    <property type="match status" value="1"/>
</dbReference>
<dbReference type="Proteomes" id="UP001500483">
    <property type="component" value="Unassembled WGS sequence"/>
</dbReference>
<dbReference type="Gene3D" id="3.50.90.10">
    <property type="entry name" value="YerB-like"/>
    <property type="match status" value="1"/>
</dbReference>
<keyword evidence="5" id="KW-1185">Reference proteome</keyword>
<accession>A0ABP6RW56</accession>
<comment type="caution">
    <text evidence="4">The sequence shown here is derived from an EMBL/GenBank/DDBJ whole genome shotgun (WGS) entry which is preliminary data.</text>
</comment>
<feature type="domain" description="DUF3048" evidence="2">
    <location>
        <begin position="49"/>
        <end position="172"/>
    </location>
</feature>
<dbReference type="EMBL" id="BAAAYK010000038">
    <property type="protein sequence ID" value="GAA3361745.1"/>
    <property type="molecule type" value="Genomic_DNA"/>
</dbReference>
<feature type="region of interest" description="Disordered" evidence="1">
    <location>
        <begin position="22"/>
        <end position="53"/>
    </location>
</feature>
<evidence type="ECO:0000259" key="2">
    <source>
        <dbReference type="Pfam" id="PF11258"/>
    </source>
</evidence>
<evidence type="ECO:0000313" key="4">
    <source>
        <dbReference type="EMBL" id="GAA3361745.1"/>
    </source>
</evidence>
<protein>
    <submittedName>
        <fullName evidence="4">DUF3048 domain-containing protein</fullName>
    </submittedName>
</protein>
<feature type="domain" description="DUF3048" evidence="3">
    <location>
        <begin position="199"/>
        <end position="311"/>
    </location>
</feature>
<organism evidence="4 5">
    <name type="scientific">Saccharopolyspora gregorii</name>
    <dbReference type="NCBI Taxonomy" id="33914"/>
    <lineage>
        <taxon>Bacteria</taxon>
        <taxon>Bacillati</taxon>
        <taxon>Actinomycetota</taxon>
        <taxon>Actinomycetes</taxon>
        <taxon>Pseudonocardiales</taxon>
        <taxon>Pseudonocardiaceae</taxon>
        <taxon>Saccharopolyspora</taxon>
    </lineage>
</organism>
<dbReference type="Pfam" id="PF11258">
    <property type="entry name" value="DUF3048"/>
    <property type="match status" value="1"/>
</dbReference>
<dbReference type="InterPro" id="IPR021416">
    <property type="entry name" value="DUF3048_N"/>
</dbReference>
<dbReference type="SUPFAM" id="SSF159774">
    <property type="entry name" value="YerB-like"/>
    <property type="match status" value="1"/>
</dbReference>
<evidence type="ECO:0000259" key="3">
    <source>
        <dbReference type="Pfam" id="PF17479"/>
    </source>
</evidence>
<proteinExistence type="predicted"/>